<dbReference type="InterPro" id="IPR013783">
    <property type="entry name" value="Ig-like_fold"/>
</dbReference>
<evidence type="ECO:0000259" key="2">
    <source>
        <dbReference type="PROSITE" id="PS50835"/>
    </source>
</evidence>
<dbReference type="Pfam" id="PF00226">
    <property type="entry name" value="DnaJ"/>
    <property type="match status" value="1"/>
</dbReference>
<dbReference type="CDD" id="cd06257">
    <property type="entry name" value="DnaJ"/>
    <property type="match status" value="1"/>
</dbReference>
<dbReference type="InterPro" id="IPR036869">
    <property type="entry name" value="J_dom_sf"/>
</dbReference>
<keyword evidence="4" id="KW-1185">Reference proteome</keyword>
<protein>
    <submittedName>
        <fullName evidence="3">Uncharacterized protein</fullName>
    </submittedName>
</protein>
<dbReference type="PANTHER" id="PTHR44200">
    <property type="entry name" value="DNAJ HOMOLOG SUBFAMILY C MEMBER 7"/>
    <property type="match status" value="1"/>
</dbReference>
<dbReference type="SUPFAM" id="SSF48452">
    <property type="entry name" value="TPR-like"/>
    <property type="match status" value="1"/>
</dbReference>
<evidence type="ECO:0000313" key="3">
    <source>
        <dbReference type="EMBL" id="CAK9014356.1"/>
    </source>
</evidence>
<sequence length="537" mass="57630">MAKQLVVSSAHPKLRGSYVETGSCEGRPAFLRQGDDETWILFSARFGSSPGWYFASSPPQAGELRSFLRSSDAPSEPQWATWPGGVALEETKSSPVTSCKACKELQDWTHPTGLRCEACAPASAEAVGALRLLRGKTSSLLFEKTAAAFADGDPAARDLLRQISRAHASNSSELILLRQPQERLEIGSGPTSLLCDVISLESTTGRLQYCWHKDGQPIPRACLPRLVLSGGTADAEGIYTCRVSSATDSLLTSPCEVRLSAAARQQLSQRAEQRQRYESPLRRAAGALQLGDVPRAVQLLSEAIHAAIDDEAVRAEAFCQRSELRVRLAHWQEAFQDAVEALKLQPSLARAHAARGAAAEALGFLAEAVSSWEAAELLGGVPEAASRAEACRVKLQQFFMEQQAKRSSAGSTAGGDPEEKWRRNGWQGRYALRMARTVNALLFFSFSCAAEAGGSAGSYFGGSQEGERGSSCGLSKGLQESLQVLGFASHELPSAETLRSAYRKLALAMHPDKPGGSITAFQELQNAYEAVLKAVSG</sequence>
<accession>A0ABP0JIY3</accession>
<dbReference type="InterPro" id="IPR007110">
    <property type="entry name" value="Ig-like_dom"/>
</dbReference>
<dbReference type="PANTHER" id="PTHR44200:SF1">
    <property type="entry name" value="DNAJ HOMOLOG SUBFAMILY C MEMBER 7"/>
    <property type="match status" value="1"/>
</dbReference>
<feature type="domain" description="J" evidence="1">
    <location>
        <begin position="480"/>
        <end position="536"/>
    </location>
</feature>
<name>A0ABP0JIY3_9DINO</name>
<dbReference type="SMART" id="SM00271">
    <property type="entry name" value="DnaJ"/>
    <property type="match status" value="1"/>
</dbReference>
<dbReference type="EMBL" id="CAXAMN010005557">
    <property type="protein sequence ID" value="CAK9014356.1"/>
    <property type="molecule type" value="Genomic_DNA"/>
</dbReference>
<dbReference type="InterPro" id="IPR052758">
    <property type="entry name" value="SRC_co-chaperone"/>
</dbReference>
<dbReference type="Gene3D" id="1.10.287.110">
    <property type="entry name" value="DnaJ domain"/>
    <property type="match status" value="1"/>
</dbReference>
<organism evidence="3 4">
    <name type="scientific">Durusdinium trenchii</name>
    <dbReference type="NCBI Taxonomy" id="1381693"/>
    <lineage>
        <taxon>Eukaryota</taxon>
        <taxon>Sar</taxon>
        <taxon>Alveolata</taxon>
        <taxon>Dinophyceae</taxon>
        <taxon>Suessiales</taxon>
        <taxon>Symbiodiniaceae</taxon>
        <taxon>Durusdinium</taxon>
    </lineage>
</organism>
<dbReference type="InterPro" id="IPR036179">
    <property type="entry name" value="Ig-like_dom_sf"/>
</dbReference>
<dbReference type="PROSITE" id="PS50076">
    <property type="entry name" value="DNAJ_2"/>
    <property type="match status" value="1"/>
</dbReference>
<dbReference type="SUPFAM" id="SSF48726">
    <property type="entry name" value="Immunoglobulin"/>
    <property type="match status" value="1"/>
</dbReference>
<dbReference type="Gene3D" id="1.25.40.10">
    <property type="entry name" value="Tetratricopeptide repeat domain"/>
    <property type="match status" value="1"/>
</dbReference>
<dbReference type="InterPro" id="IPR011990">
    <property type="entry name" value="TPR-like_helical_dom_sf"/>
</dbReference>
<dbReference type="Gene3D" id="2.60.40.10">
    <property type="entry name" value="Immunoglobulins"/>
    <property type="match status" value="1"/>
</dbReference>
<proteinExistence type="predicted"/>
<dbReference type="PROSITE" id="PS50835">
    <property type="entry name" value="IG_LIKE"/>
    <property type="match status" value="1"/>
</dbReference>
<comment type="caution">
    <text evidence="3">The sequence shown here is derived from an EMBL/GenBank/DDBJ whole genome shotgun (WGS) entry which is preliminary data.</text>
</comment>
<feature type="domain" description="Ig-like" evidence="2">
    <location>
        <begin position="172"/>
        <end position="252"/>
    </location>
</feature>
<evidence type="ECO:0000313" key="4">
    <source>
        <dbReference type="Proteomes" id="UP001642484"/>
    </source>
</evidence>
<dbReference type="InterPro" id="IPR001623">
    <property type="entry name" value="DnaJ_domain"/>
</dbReference>
<evidence type="ECO:0000259" key="1">
    <source>
        <dbReference type="PROSITE" id="PS50076"/>
    </source>
</evidence>
<dbReference type="Proteomes" id="UP001642484">
    <property type="component" value="Unassembled WGS sequence"/>
</dbReference>
<dbReference type="SUPFAM" id="SSF46565">
    <property type="entry name" value="Chaperone J-domain"/>
    <property type="match status" value="1"/>
</dbReference>
<gene>
    <name evidence="3" type="ORF">CCMP2556_LOCUS11646</name>
</gene>
<reference evidence="3 4" key="1">
    <citation type="submission" date="2024-02" db="EMBL/GenBank/DDBJ databases">
        <authorList>
            <person name="Chen Y."/>
            <person name="Shah S."/>
            <person name="Dougan E. K."/>
            <person name="Thang M."/>
            <person name="Chan C."/>
        </authorList>
    </citation>
    <scope>NUCLEOTIDE SEQUENCE [LARGE SCALE GENOMIC DNA]</scope>
</reference>